<keyword evidence="9" id="KW-1185">Reference proteome</keyword>
<dbReference type="Proteomes" id="UP000294685">
    <property type="component" value="Unassembled WGS sequence"/>
</dbReference>
<keyword evidence="5 7" id="KW-0378">Hydrolase</keyword>
<comment type="subcellular location">
    <subcellularLocation>
        <location evidence="7">Cytoplasm</location>
    </subcellularLocation>
</comment>
<dbReference type="NCBIfam" id="TIGR00043">
    <property type="entry name" value="rRNA maturation RNase YbeY"/>
    <property type="match status" value="1"/>
</dbReference>
<evidence type="ECO:0000256" key="4">
    <source>
        <dbReference type="ARBA" id="ARBA00022759"/>
    </source>
</evidence>
<keyword evidence="2 7" id="KW-0540">Nuclease</keyword>
<evidence type="ECO:0000256" key="1">
    <source>
        <dbReference type="ARBA" id="ARBA00010875"/>
    </source>
</evidence>
<keyword evidence="6 7" id="KW-0862">Zinc</keyword>
<evidence type="ECO:0000256" key="2">
    <source>
        <dbReference type="ARBA" id="ARBA00022722"/>
    </source>
</evidence>
<dbReference type="PANTHER" id="PTHR46986:SF1">
    <property type="entry name" value="ENDORIBONUCLEASE YBEY, CHLOROPLASTIC"/>
    <property type="match status" value="1"/>
</dbReference>
<accession>A0ABY2DVV2</accession>
<dbReference type="InterPro" id="IPR002036">
    <property type="entry name" value="YbeY"/>
</dbReference>
<keyword evidence="3 7" id="KW-0479">Metal-binding</keyword>
<feature type="binding site" evidence="7">
    <location>
        <position position="109"/>
    </location>
    <ligand>
        <name>Zn(2+)</name>
        <dbReference type="ChEBI" id="CHEBI:29105"/>
        <note>catalytic</note>
    </ligand>
</feature>
<comment type="function">
    <text evidence="7">Single strand-specific metallo-endoribonuclease involved in late-stage 70S ribosome quality control and in maturation of the 3' terminus of the 16S rRNA.</text>
</comment>
<organism evidence="8 9">
    <name type="scientific">Flavobacterium ranwuense</name>
    <dbReference type="NCBI Taxonomy" id="2541725"/>
    <lineage>
        <taxon>Bacteria</taxon>
        <taxon>Pseudomonadati</taxon>
        <taxon>Bacteroidota</taxon>
        <taxon>Flavobacteriia</taxon>
        <taxon>Flavobacteriales</taxon>
        <taxon>Flavobacteriaceae</taxon>
        <taxon>Flavobacterium</taxon>
    </lineage>
</organism>
<evidence type="ECO:0000256" key="6">
    <source>
        <dbReference type="ARBA" id="ARBA00022833"/>
    </source>
</evidence>
<dbReference type="RefSeq" id="WP_131990839.1">
    <property type="nucleotide sequence ID" value="NZ_SMLH01000001.1"/>
</dbReference>
<comment type="cofactor">
    <cofactor evidence="7">
        <name>Zn(2+)</name>
        <dbReference type="ChEBI" id="CHEBI:29105"/>
    </cofactor>
    <text evidence="7">Binds 1 zinc ion.</text>
</comment>
<evidence type="ECO:0000256" key="7">
    <source>
        <dbReference type="HAMAP-Rule" id="MF_00009"/>
    </source>
</evidence>
<comment type="similarity">
    <text evidence="1 7">Belongs to the endoribonuclease YbeY family.</text>
</comment>
<dbReference type="EC" id="3.1.-.-" evidence="7"/>
<keyword evidence="7" id="KW-0698">rRNA processing</keyword>
<feature type="binding site" evidence="7">
    <location>
        <position position="115"/>
    </location>
    <ligand>
        <name>Zn(2+)</name>
        <dbReference type="ChEBI" id="CHEBI:29105"/>
        <note>catalytic</note>
    </ligand>
</feature>
<keyword evidence="4 7" id="KW-0255">Endonuclease</keyword>
<feature type="binding site" evidence="7">
    <location>
        <position position="105"/>
    </location>
    <ligand>
        <name>Zn(2+)</name>
        <dbReference type="ChEBI" id="CHEBI:29105"/>
        <note>catalytic</note>
    </ligand>
</feature>
<dbReference type="EMBL" id="SMLH01000001">
    <property type="protein sequence ID" value="TDE31495.1"/>
    <property type="molecule type" value="Genomic_DNA"/>
</dbReference>
<protein>
    <recommendedName>
        <fullName evidence="7">Endoribonuclease YbeY</fullName>
        <ecNumber evidence="7">3.1.-.-</ecNumber>
    </recommendedName>
</protein>
<keyword evidence="7" id="KW-0690">Ribosome biogenesis</keyword>
<dbReference type="SUPFAM" id="SSF55486">
    <property type="entry name" value="Metalloproteases ('zincins'), catalytic domain"/>
    <property type="match status" value="1"/>
</dbReference>
<evidence type="ECO:0000256" key="5">
    <source>
        <dbReference type="ARBA" id="ARBA00022801"/>
    </source>
</evidence>
<dbReference type="HAMAP" id="MF_00009">
    <property type="entry name" value="Endoribonucl_YbeY"/>
    <property type="match status" value="1"/>
</dbReference>
<dbReference type="PANTHER" id="PTHR46986">
    <property type="entry name" value="ENDORIBONUCLEASE YBEY, CHLOROPLASTIC"/>
    <property type="match status" value="1"/>
</dbReference>
<evidence type="ECO:0000256" key="3">
    <source>
        <dbReference type="ARBA" id="ARBA00022723"/>
    </source>
</evidence>
<sequence>MINFNYETDFNLDNEEDITTWLENVIASENKKEGEINYIFCDDEYLHKINVEYLDHDTLTDIISFDYSMGNELHGDIFVSVERVKDNAADFKVSFEEELKRVLVHGILHYCGYKDKGEAEELLMRSKEDEKIAMFHVEQ</sequence>
<name>A0ABY2DVV2_9FLAO</name>
<reference evidence="8 9" key="1">
    <citation type="submission" date="2019-03" db="EMBL/GenBank/DDBJ databases">
        <title>Novel species of Flavobacterium.</title>
        <authorList>
            <person name="Liu Q."/>
            <person name="Xin Y.-H."/>
        </authorList>
    </citation>
    <scope>NUCLEOTIDE SEQUENCE [LARGE SCALE GENOMIC DNA]</scope>
    <source>
        <strain evidence="8 9">LB2P22</strain>
    </source>
</reference>
<gene>
    <name evidence="7 8" type="primary">ybeY</name>
    <name evidence="8" type="ORF">E0I61_02010</name>
</gene>
<proteinExistence type="inferred from homology"/>
<dbReference type="Gene3D" id="3.40.390.30">
    <property type="entry name" value="Metalloproteases ('zincins'), catalytic domain"/>
    <property type="match status" value="1"/>
</dbReference>
<evidence type="ECO:0000313" key="9">
    <source>
        <dbReference type="Proteomes" id="UP000294685"/>
    </source>
</evidence>
<evidence type="ECO:0000313" key="8">
    <source>
        <dbReference type="EMBL" id="TDE31495.1"/>
    </source>
</evidence>
<comment type="caution">
    <text evidence="8">The sequence shown here is derived from an EMBL/GenBank/DDBJ whole genome shotgun (WGS) entry which is preliminary data.</text>
</comment>
<dbReference type="Pfam" id="PF02130">
    <property type="entry name" value="YbeY"/>
    <property type="match status" value="1"/>
</dbReference>
<keyword evidence="7" id="KW-0963">Cytoplasm</keyword>
<dbReference type="InterPro" id="IPR023091">
    <property type="entry name" value="MetalPrtase_cat_dom_sf_prd"/>
</dbReference>